<keyword evidence="3" id="KW-1185">Reference proteome</keyword>
<sequence>MPKVCGEPGNDDPRIARQRRRQALIKNRHIAAAYLDEQLKMFFQHVLIPLLGVHKYWYRYEWQERGSGHIHGFLWLKDAPNPDNINFDLLKKPDEDIPEDESEKIQQFVRYWDKIITASSPFPCEDDNMPLTGQHPCSIPRDNLQNTKQELADLINWVERHTKCMPGYCLMKRNVPGLAEPQPTCRFDYPMPLRAEAGIGLNSKGRLRFEPRRNDSLINTHNTAMLLGWRANIDIKPVLSKYAAIDYIAKYASKSEKQAPAFPEMLASVMESMEDAGLAQTACQKMLNRMLGERTYSAQETAHLLLSIPLVRASDNFKTLYIGVEGDFRELASQDTTDEDGINLNGEENRIALTVLRVYSRFSPNPEDDRYDDYCRTKVLLCHPFCDLNTIHDGNDQPWAELFARCRTSNHSHPKDTLRCWEDENRPADEDDKDEEIENPDVLAMDEEDWQAWARMRPNMDIPLYGRDDLGRRPLDDKWDIHASRARWRDINLLSTWIDEQKREAPQIQEHVPIIGINTLEPEQHVILNQYVSV</sequence>
<gene>
    <name evidence="2" type="ORF">NLJ89_g3500</name>
</gene>
<evidence type="ECO:0000259" key="1">
    <source>
        <dbReference type="Pfam" id="PF14214"/>
    </source>
</evidence>
<organism evidence="2 3">
    <name type="scientific">Agrocybe chaxingu</name>
    <dbReference type="NCBI Taxonomy" id="84603"/>
    <lineage>
        <taxon>Eukaryota</taxon>
        <taxon>Fungi</taxon>
        <taxon>Dikarya</taxon>
        <taxon>Basidiomycota</taxon>
        <taxon>Agaricomycotina</taxon>
        <taxon>Agaricomycetes</taxon>
        <taxon>Agaricomycetidae</taxon>
        <taxon>Agaricales</taxon>
        <taxon>Agaricineae</taxon>
        <taxon>Strophariaceae</taxon>
        <taxon>Agrocybe</taxon>
    </lineage>
</organism>
<protein>
    <recommendedName>
        <fullName evidence="1">Helitron helicase-like domain-containing protein</fullName>
    </recommendedName>
</protein>
<feature type="domain" description="Helitron helicase-like" evidence="1">
    <location>
        <begin position="18"/>
        <end position="73"/>
    </location>
</feature>
<dbReference type="AlphaFoldDB" id="A0A9W8MVF5"/>
<evidence type="ECO:0000313" key="2">
    <source>
        <dbReference type="EMBL" id="KAJ3512468.1"/>
    </source>
</evidence>
<name>A0A9W8MVF5_9AGAR</name>
<dbReference type="EMBL" id="JANKHO010000255">
    <property type="protein sequence ID" value="KAJ3512468.1"/>
    <property type="molecule type" value="Genomic_DNA"/>
</dbReference>
<dbReference type="InterPro" id="IPR025476">
    <property type="entry name" value="Helitron_helicase-like"/>
</dbReference>
<dbReference type="Pfam" id="PF14214">
    <property type="entry name" value="Helitron_like_N"/>
    <property type="match status" value="1"/>
</dbReference>
<reference evidence="2" key="1">
    <citation type="submission" date="2022-07" db="EMBL/GenBank/DDBJ databases">
        <title>Genome Sequence of Agrocybe chaxingu.</title>
        <authorList>
            <person name="Buettner E."/>
        </authorList>
    </citation>
    <scope>NUCLEOTIDE SEQUENCE</scope>
    <source>
        <strain evidence="2">MP-N11</strain>
    </source>
</reference>
<evidence type="ECO:0000313" key="3">
    <source>
        <dbReference type="Proteomes" id="UP001148786"/>
    </source>
</evidence>
<accession>A0A9W8MVF5</accession>
<dbReference type="OrthoDB" id="432234at2759"/>
<comment type="caution">
    <text evidence="2">The sequence shown here is derived from an EMBL/GenBank/DDBJ whole genome shotgun (WGS) entry which is preliminary data.</text>
</comment>
<dbReference type="Proteomes" id="UP001148786">
    <property type="component" value="Unassembled WGS sequence"/>
</dbReference>
<proteinExistence type="predicted"/>